<dbReference type="InterPro" id="IPR009056">
    <property type="entry name" value="Cyt_c-like_dom"/>
</dbReference>
<organism evidence="6 7">
    <name type="scientific">Limnoglobus roseus</name>
    <dbReference type="NCBI Taxonomy" id="2598579"/>
    <lineage>
        <taxon>Bacteria</taxon>
        <taxon>Pseudomonadati</taxon>
        <taxon>Planctomycetota</taxon>
        <taxon>Planctomycetia</taxon>
        <taxon>Gemmatales</taxon>
        <taxon>Gemmataceae</taxon>
        <taxon>Limnoglobus</taxon>
    </lineage>
</organism>
<feature type="domain" description="Cytochrome c" evidence="5">
    <location>
        <begin position="280"/>
        <end position="372"/>
    </location>
</feature>
<dbReference type="Gene3D" id="1.10.760.10">
    <property type="entry name" value="Cytochrome c-like domain"/>
    <property type="match status" value="2"/>
</dbReference>
<dbReference type="PROSITE" id="PS51007">
    <property type="entry name" value="CYTC"/>
    <property type="match status" value="2"/>
</dbReference>
<feature type="domain" description="Cytochrome c" evidence="5">
    <location>
        <begin position="121"/>
        <end position="214"/>
    </location>
</feature>
<dbReference type="Proteomes" id="UP000324974">
    <property type="component" value="Chromosome"/>
</dbReference>
<dbReference type="Pfam" id="PF13442">
    <property type="entry name" value="Cytochrome_CBB3"/>
    <property type="match status" value="2"/>
</dbReference>
<evidence type="ECO:0000259" key="5">
    <source>
        <dbReference type="PROSITE" id="PS51007"/>
    </source>
</evidence>
<accession>A0A5C1AE25</accession>
<dbReference type="RefSeq" id="WP_149110195.1">
    <property type="nucleotide sequence ID" value="NZ_CP042425.1"/>
</dbReference>
<dbReference type="OrthoDB" id="9808312at2"/>
<gene>
    <name evidence="6" type="ORF">PX52LOC_02289</name>
</gene>
<keyword evidence="3 4" id="KW-0408">Iron</keyword>
<dbReference type="InterPro" id="IPR036909">
    <property type="entry name" value="Cyt_c-like_dom_sf"/>
</dbReference>
<sequence>MRRRNFILLGGGLAILIGVVLALVVAGWPSTDSVGYDPNLRFLLRSDPIIAKLPPTPPNDLHGSGKLDESIADLPNTGGKLLEPAKLPKADRDKLAAVLDDLFGTPAAPKLSGDPLGLTPAKLAVGSRVYKEKCAQCHGSTGDGRGPTGLYVYPHPRDFRLAKFKYISSTVGLTTRDDVVAMVKVGIAGNSMPSFALLPPDQLDAVVDYTLFLALRGKVESDLLSAVLGEDGLTGPPELFAELSLTHWAKRFADAEAKVVRPPVPPLDVKDGGTDAAYDGQVRRGFAAFQTAGCASCHRDYGRETHYLYDDWGVAVRPANLSAGTYRAGGDPLDLFRRIRCGIPPSGMPGVGEGTLSDAQVWDLVLFLKALPVPRHLPDDVRAKIYK</sequence>
<evidence type="ECO:0000256" key="2">
    <source>
        <dbReference type="ARBA" id="ARBA00022723"/>
    </source>
</evidence>
<reference evidence="7" key="1">
    <citation type="submission" date="2019-08" db="EMBL/GenBank/DDBJ databases">
        <title>Limnoglobus roseus gen. nov., sp. nov., a novel freshwater planctomycete with a giant genome from the family Gemmataceae.</title>
        <authorList>
            <person name="Kulichevskaya I.S."/>
            <person name="Naumoff D.G."/>
            <person name="Miroshnikov K."/>
            <person name="Ivanova A."/>
            <person name="Philippov D.A."/>
            <person name="Hakobyan A."/>
            <person name="Rijpstra I.C."/>
            <person name="Sinninghe Damste J.S."/>
            <person name="Liesack W."/>
            <person name="Dedysh S.N."/>
        </authorList>
    </citation>
    <scope>NUCLEOTIDE SEQUENCE [LARGE SCALE GENOMIC DNA]</scope>
    <source>
        <strain evidence="7">PX52</strain>
    </source>
</reference>
<keyword evidence="2 4" id="KW-0479">Metal-binding</keyword>
<evidence type="ECO:0000256" key="4">
    <source>
        <dbReference type="PROSITE-ProRule" id="PRU00433"/>
    </source>
</evidence>
<dbReference type="EMBL" id="CP042425">
    <property type="protein sequence ID" value="QEL15374.1"/>
    <property type="molecule type" value="Genomic_DNA"/>
</dbReference>
<dbReference type="SUPFAM" id="SSF46626">
    <property type="entry name" value="Cytochrome c"/>
    <property type="match status" value="2"/>
</dbReference>
<evidence type="ECO:0000313" key="6">
    <source>
        <dbReference type="EMBL" id="QEL15374.1"/>
    </source>
</evidence>
<dbReference type="GO" id="GO:0020037">
    <property type="term" value="F:heme binding"/>
    <property type="evidence" value="ECO:0007669"/>
    <property type="project" value="InterPro"/>
</dbReference>
<keyword evidence="1 4" id="KW-0349">Heme</keyword>
<protein>
    <submittedName>
        <fullName evidence="6">Cytochrome c</fullName>
    </submittedName>
</protein>
<dbReference type="GO" id="GO:0009055">
    <property type="term" value="F:electron transfer activity"/>
    <property type="evidence" value="ECO:0007669"/>
    <property type="project" value="InterPro"/>
</dbReference>
<evidence type="ECO:0000313" key="7">
    <source>
        <dbReference type="Proteomes" id="UP000324974"/>
    </source>
</evidence>
<evidence type="ECO:0000256" key="3">
    <source>
        <dbReference type="ARBA" id="ARBA00023004"/>
    </source>
</evidence>
<dbReference type="AlphaFoldDB" id="A0A5C1AE25"/>
<evidence type="ECO:0000256" key="1">
    <source>
        <dbReference type="ARBA" id="ARBA00022617"/>
    </source>
</evidence>
<name>A0A5C1AE25_9BACT</name>
<keyword evidence="7" id="KW-1185">Reference proteome</keyword>
<dbReference type="GO" id="GO:0046872">
    <property type="term" value="F:metal ion binding"/>
    <property type="evidence" value="ECO:0007669"/>
    <property type="project" value="UniProtKB-KW"/>
</dbReference>
<dbReference type="KEGG" id="lrs:PX52LOC_02289"/>
<proteinExistence type="predicted"/>